<protein>
    <recommendedName>
        <fullName evidence="4">DUF2992 family protein</fullName>
    </recommendedName>
</protein>
<name>R9CEK8_9CLOT</name>
<feature type="region of interest" description="Disordered" evidence="1">
    <location>
        <begin position="107"/>
        <end position="138"/>
    </location>
</feature>
<dbReference type="Proteomes" id="UP000013988">
    <property type="component" value="Unassembled WGS sequence"/>
</dbReference>
<keyword evidence="3" id="KW-1185">Reference proteome</keyword>
<comment type="caution">
    <text evidence="2">The sequence shown here is derived from an EMBL/GenBank/DDBJ whole genome shotgun (WGS) entry which is preliminary data.</text>
</comment>
<feature type="compositionally biased region" description="Basic and acidic residues" evidence="1">
    <location>
        <begin position="114"/>
        <end position="124"/>
    </location>
</feature>
<dbReference type="AlphaFoldDB" id="R9CEK8"/>
<gene>
    <name evidence="2" type="ORF">A500_02916</name>
</gene>
<evidence type="ECO:0000313" key="2">
    <source>
        <dbReference type="EMBL" id="EOR27732.1"/>
    </source>
</evidence>
<dbReference type="PIRSF" id="PIRSF021328">
    <property type="entry name" value="UCP021328"/>
    <property type="match status" value="1"/>
</dbReference>
<accession>R9CEK8</accession>
<evidence type="ECO:0000256" key="1">
    <source>
        <dbReference type="SAM" id="MobiDB-lite"/>
    </source>
</evidence>
<feature type="compositionally biased region" description="Basic residues" evidence="1">
    <location>
        <begin position="128"/>
        <end position="138"/>
    </location>
</feature>
<organism evidence="2 3">
    <name type="scientific">Clostridium sartagoforme AAU1</name>
    <dbReference type="NCBI Taxonomy" id="1202534"/>
    <lineage>
        <taxon>Bacteria</taxon>
        <taxon>Bacillati</taxon>
        <taxon>Bacillota</taxon>
        <taxon>Clostridia</taxon>
        <taxon>Eubacteriales</taxon>
        <taxon>Clostridiaceae</taxon>
        <taxon>Clostridium</taxon>
    </lineage>
</organism>
<evidence type="ECO:0008006" key="4">
    <source>
        <dbReference type="Google" id="ProtNLM"/>
    </source>
</evidence>
<dbReference type="RefSeq" id="WP_016206067.1">
    <property type="nucleotide sequence ID" value="NZ_ASRV01000033.1"/>
</dbReference>
<dbReference type="Pfam" id="PF11208">
    <property type="entry name" value="DUF2992"/>
    <property type="match status" value="1"/>
</dbReference>
<dbReference type="OrthoDB" id="4570726at2"/>
<proteinExistence type="predicted"/>
<reference evidence="2 3" key="1">
    <citation type="submission" date="2013-03" db="EMBL/GenBank/DDBJ databases">
        <title>Whole genome shotgun sequencing of Clostridium sartagoforme AAU1.</title>
        <authorList>
            <person name="Joshi C.G."/>
            <person name="Duggirala S.M."/>
            <person name="Nathani N.M."/>
            <person name="Bhatt V.D."/>
            <person name="Patel A.K."/>
            <person name="Pandya P.R."/>
            <person name="KaPatel J.A."/>
        </authorList>
    </citation>
    <scope>NUCLEOTIDE SEQUENCE [LARGE SCALE GENOMIC DNA]</scope>
    <source>
        <strain evidence="2 3">AAU1</strain>
    </source>
</reference>
<dbReference type="PATRIC" id="fig|1202534.3.peg.578"/>
<evidence type="ECO:0000313" key="3">
    <source>
        <dbReference type="Proteomes" id="UP000013988"/>
    </source>
</evidence>
<dbReference type="EMBL" id="ASRV01000033">
    <property type="protein sequence ID" value="EOR27732.1"/>
    <property type="molecule type" value="Genomic_DNA"/>
</dbReference>
<sequence>MYANSKLTVFFEDPFWVGIFEKSEENYLCFCRIVFGPEPKDYEVYDFLLKEYNKCKFSPPLSDDKIEQRRINPKRLQKKIKKEVQEIQIGSKAQIAMKKQLEERKLERRKISKEKKEQEKDRQFLIRQQKKKEKHKGH</sequence>
<dbReference type="InterPro" id="IPR016787">
    <property type="entry name" value="UCP021328"/>
</dbReference>